<dbReference type="RefSeq" id="WP_204287805.1">
    <property type="nucleotide sequence ID" value="NZ_BAABEJ010000022.1"/>
</dbReference>
<dbReference type="Gene3D" id="1.10.10.60">
    <property type="entry name" value="Homeodomain-like"/>
    <property type="match status" value="1"/>
</dbReference>
<evidence type="ECO:0000256" key="2">
    <source>
        <dbReference type="ARBA" id="ARBA00023125"/>
    </source>
</evidence>
<dbReference type="Pfam" id="PF02909">
    <property type="entry name" value="TetR_C_1"/>
    <property type="match status" value="1"/>
</dbReference>
<gene>
    <name evidence="8" type="ORF">Mam01_52190</name>
</gene>
<name>A0ABQ4FJT4_9ACTN</name>
<keyword evidence="9" id="KW-1185">Reference proteome</keyword>
<evidence type="ECO:0000313" key="8">
    <source>
        <dbReference type="EMBL" id="GIH35055.1"/>
    </source>
</evidence>
<dbReference type="Pfam" id="PF00392">
    <property type="entry name" value="GntR"/>
    <property type="match status" value="1"/>
</dbReference>
<dbReference type="CDD" id="cd07377">
    <property type="entry name" value="WHTH_GntR"/>
    <property type="match status" value="1"/>
</dbReference>
<dbReference type="PANTHER" id="PTHR30055">
    <property type="entry name" value="HTH-TYPE TRANSCRIPTIONAL REGULATOR RUTR"/>
    <property type="match status" value="1"/>
</dbReference>
<dbReference type="Gene3D" id="1.10.10.10">
    <property type="entry name" value="Winged helix-like DNA-binding domain superfamily/Winged helix DNA-binding domain"/>
    <property type="match status" value="1"/>
</dbReference>
<dbReference type="EMBL" id="BOOB01000041">
    <property type="protein sequence ID" value="GIH35055.1"/>
    <property type="molecule type" value="Genomic_DNA"/>
</dbReference>
<evidence type="ECO:0000256" key="4">
    <source>
        <dbReference type="PROSITE-ProRule" id="PRU00335"/>
    </source>
</evidence>
<dbReference type="PANTHER" id="PTHR30055:SF151">
    <property type="entry name" value="TRANSCRIPTIONAL REGULATORY PROTEIN"/>
    <property type="match status" value="1"/>
</dbReference>
<dbReference type="SMART" id="SM00345">
    <property type="entry name" value="HTH_GNTR"/>
    <property type="match status" value="1"/>
</dbReference>
<keyword evidence="2 4" id="KW-0238">DNA-binding</keyword>
<dbReference type="SUPFAM" id="SSF46785">
    <property type="entry name" value="Winged helix' DNA-binding domain"/>
    <property type="match status" value="1"/>
</dbReference>
<dbReference type="InterPro" id="IPR009057">
    <property type="entry name" value="Homeodomain-like_sf"/>
</dbReference>
<dbReference type="Proteomes" id="UP000651728">
    <property type="component" value="Unassembled WGS sequence"/>
</dbReference>
<evidence type="ECO:0000256" key="3">
    <source>
        <dbReference type="ARBA" id="ARBA00023163"/>
    </source>
</evidence>
<comment type="caution">
    <text evidence="8">The sequence shown here is derived from an EMBL/GenBank/DDBJ whole genome shotgun (WGS) entry which is preliminary data.</text>
</comment>
<dbReference type="InterPro" id="IPR036390">
    <property type="entry name" value="WH_DNA-bd_sf"/>
</dbReference>
<accession>A0ABQ4FJT4</accession>
<dbReference type="InterPro" id="IPR001647">
    <property type="entry name" value="HTH_TetR"/>
</dbReference>
<feature type="compositionally biased region" description="Gly residues" evidence="5">
    <location>
        <begin position="91"/>
        <end position="108"/>
    </location>
</feature>
<dbReference type="Pfam" id="PF00440">
    <property type="entry name" value="TetR_N"/>
    <property type="match status" value="1"/>
</dbReference>
<evidence type="ECO:0008006" key="10">
    <source>
        <dbReference type="Google" id="ProtNLM"/>
    </source>
</evidence>
<evidence type="ECO:0000313" key="9">
    <source>
        <dbReference type="Proteomes" id="UP000651728"/>
    </source>
</evidence>
<feature type="DNA-binding region" description="H-T-H motif" evidence="4">
    <location>
        <begin position="199"/>
        <end position="218"/>
    </location>
</feature>
<dbReference type="SUPFAM" id="SSF46689">
    <property type="entry name" value="Homeodomain-like"/>
    <property type="match status" value="1"/>
</dbReference>
<evidence type="ECO:0000259" key="6">
    <source>
        <dbReference type="PROSITE" id="PS50949"/>
    </source>
</evidence>
<feature type="domain" description="HTH gntR-type" evidence="6">
    <location>
        <begin position="6"/>
        <end position="74"/>
    </location>
</feature>
<evidence type="ECO:0000256" key="1">
    <source>
        <dbReference type="ARBA" id="ARBA00023015"/>
    </source>
</evidence>
<dbReference type="InterPro" id="IPR036388">
    <property type="entry name" value="WH-like_DNA-bd_sf"/>
</dbReference>
<protein>
    <recommendedName>
        <fullName evidence="10">GntR family transcriptional regulator</fullName>
    </recommendedName>
</protein>
<dbReference type="InterPro" id="IPR050109">
    <property type="entry name" value="HTH-type_TetR-like_transc_reg"/>
</dbReference>
<dbReference type="PROSITE" id="PS50977">
    <property type="entry name" value="HTH_TETR_2"/>
    <property type="match status" value="1"/>
</dbReference>
<keyword evidence="1" id="KW-0805">Transcription regulation</keyword>
<dbReference type="InterPro" id="IPR004111">
    <property type="entry name" value="Repressor_TetR_C"/>
</dbReference>
<feature type="region of interest" description="Disordered" evidence="5">
    <location>
        <begin position="79"/>
        <end position="176"/>
    </location>
</feature>
<dbReference type="InterPro" id="IPR036271">
    <property type="entry name" value="Tet_transcr_reg_TetR-rel_C_sf"/>
</dbReference>
<evidence type="ECO:0000259" key="7">
    <source>
        <dbReference type="PROSITE" id="PS50977"/>
    </source>
</evidence>
<evidence type="ECO:0000256" key="5">
    <source>
        <dbReference type="SAM" id="MobiDB-lite"/>
    </source>
</evidence>
<sequence length="393" mass="40984">MDGSGAGRYQEIAAELRRRIEAGELRPGDRVPSTREIIRRWGVAMATATKVLTELRREGLVRAVPGVGTVVDAVVDTGSRSSSAVAPQGKAAGGGPVSAGSPGAGGGPDPAMPSRAAGVMPGGSPDAAGGRDSAVPAREAGARPGVPSRAAGAGEPSAGRPGEPAGSRRRGAPDGALTPARITSAAVAVADAEGLGAVSMRRVATELGVATMSLYRHVADKDALVLRMMEEVFGRMRFPGEPPGDWRGRIELAARLLWSTFRRHPWLAPAMSVTRPQPIAAALPFTEWVLTALDGLGLDLGTVFTAYITVFNHVRGTAVNLEVEAEAEAITGMSVDEWMDAQEPAFKAIMAGRRLPMFEALSASGYDFDIDELFEFGLQRLLDGIAMLLTDAP</sequence>
<dbReference type="SUPFAM" id="SSF48498">
    <property type="entry name" value="Tetracyclin repressor-like, C-terminal domain"/>
    <property type="match status" value="1"/>
</dbReference>
<proteinExistence type="predicted"/>
<dbReference type="PROSITE" id="PS50949">
    <property type="entry name" value="HTH_GNTR"/>
    <property type="match status" value="1"/>
</dbReference>
<dbReference type="InterPro" id="IPR000524">
    <property type="entry name" value="Tscrpt_reg_HTH_GntR"/>
</dbReference>
<dbReference type="Gene3D" id="1.10.357.10">
    <property type="entry name" value="Tetracycline Repressor, domain 2"/>
    <property type="match status" value="1"/>
</dbReference>
<reference evidence="8 9" key="1">
    <citation type="submission" date="2021-01" db="EMBL/GenBank/DDBJ databases">
        <title>Whole genome shotgun sequence of Microbispora amethystogenes NBRC 101907.</title>
        <authorList>
            <person name="Komaki H."/>
            <person name="Tamura T."/>
        </authorList>
    </citation>
    <scope>NUCLEOTIDE SEQUENCE [LARGE SCALE GENOMIC DNA]</scope>
    <source>
        <strain evidence="8 9">NBRC 101907</strain>
    </source>
</reference>
<feature type="domain" description="HTH tetR-type" evidence="7">
    <location>
        <begin position="176"/>
        <end position="236"/>
    </location>
</feature>
<keyword evidence="3" id="KW-0804">Transcription</keyword>
<organism evidence="8 9">
    <name type="scientific">Microbispora amethystogenes</name>
    <dbReference type="NCBI Taxonomy" id="1427754"/>
    <lineage>
        <taxon>Bacteria</taxon>
        <taxon>Bacillati</taxon>
        <taxon>Actinomycetota</taxon>
        <taxon>Actinomycetes</taxon>
        <taxon>Streptosporangiales</taxon>
        <taxon>Streptosporangiaceae</taxon>
        <taxon>Microbispora</taxon>
    </lineage>
</organism>